<evidence type="ECO:0000313" key="1">
    <source>
        <dbReference type="EMBL" id="PRQ43883.1"/>
    </source>
</evidence>
<dbReference type="Proteomes" id="UP000238479">
    <property type="component" value="Chromosome 3"/>
</dbReference>
<reference evidence="1 2" key="1">
    <citation type="journal article" date="2018" name="Nat. Genet.">
        <title>The Rosa genome provides new insights in the design of modern roses.</title>
        <authorList>
            <person name="Bendahmane M."/>
        </authorList>
    </citation>
    <scope>NUCLEOTIDE SEQUENCE [LARGE SCALE GENOMIC DNA]</scope>
    <source>
        <strain evidence="2">cv. Old Blush</strain>
    </source>
</reference>
<comment type="caution">
    <text evidence="1">The sequence shown here is derived from an EMBL/GenBank/DDBJ whole genome shotgun (WGS) entry which is preliminary data.</text>
</comment>
<proteinExistence type="predicted"/>
<organism evidence="1 2">
    <name type="scientific">Rosa chinensis</name>
    <name type="common">China rose</name>
    <dbReference type="NCBI Taxonomy" id="74649"/>
    <lineage>
        <taxon>Eukaryota</taxon>
        <taxon>Viridiplantae</taxon>
        <taxon>Streptophyta</taxon>
        <taxon>Embryophyta</taxon>
        <taxon>Tracheophyta</taxon>
        <taxon>Spermatophyta</taxon>
        <taxon>Magnoliopsida</taxon>
        <taxon>eudicotyledons</taxon>
        <taxon>Gunneridae</taxon>
        <taxon>Pentapetalae</taxon>
        <taxon>rosids</taxon>
        <taxon>fabids</taxon>
        <taxon>Rosales</taxon>
        <taxon>Rosaceae</taxon>
        <taxon>Rosoideae</taxon>
        <taxon>Rosoideae incertae sedis</taxon>
        <taxon>Rosa</taxon>
    </lineage>
</organism>
<protein>
    <submittedName>
        <fullName evidence="1">Uncharacterized protein</fullName>
    </submittedName>
</protein>
<keyword evidence="2" id="KW-1185">Reference proteome</keyword>
<dbReference type="Gramene" id="PRQ43883">
    <property type="protein sequence ID" value="PRQ43883"/>
    <property type="gene ID" value="RchiOBHm_Chr3g0473151"/>
</dbReference>
<gene>
    <name evidence="1" type="ORF">RchiOBHm_Chr3g0473151</name>
</gene>
<name>A0A2P6RBS5_ROSCH</name>
<evidence type="ECO:0000313" key="2">
    <source>
        <dbReference type="Proteomes" id="UP000238479"/>
    </source>
</evidence>
<dbReference type="AlphaFoldDB" id="A0A2P6RBS5"/>
<dbReference type="EMBL" id="PDCK01000041">
    <property type="protein sequence ID" value="PRQ43883.1"/>
    <property type="molecule type" value="Genomic_DNA"/>
</dbReference>
<accession>A0A2P6RBS5</accession>
<sequence length="57" mass="6124">MSVKDAESVVMQALFRVIVVSNDSTLNGSIFIIGLDSLVPSLNCVFRHGRGDNSKGE</sequence>